<dbReference type="Gene3D" id="3.40.630.30">
    <property type="match status" value="1"/>
</dbReference>
<organism evidence="4 5">
    <name type="scientific">Silvimonas terrae</name>
    <dbReference type="NCBI Taxonomy" id="300266"/>
    <lineage>
        <taxon>Bacteria</taxon>
        <taxon>Pseudomonadati</taxon>
        <taxon>Pseudomonadota</taxon>
        <taxon>Betaproteobacteria</taxon>
        <taxon>Neisseriales</taxon>
        <taxon>Chitinibacteraceae</taxon>
        <taxon>Silvimonas</taxon>
    </lineage>
</organism>
<dbReference type="InterPro" id="IPR036390">
    <property type="entry name" value="WH_DNA-bd_sf"/>
</dbReference>
<dbReference type="SUPFAM" id="SSF55729">
    <property type="entry name" value="Acyl-CoA N-acyltransferases (Nat)"/>
    <property type="match status" value="1"/>
</dbReference>
<dbReference type="CDD" id="cd04301">
    <property type="entry name" value="NAT_SF"/>
    <property type="match status" value="1"/>
</dbReference>
<reference evidence="4 5" key="1">
    <citation type="submission" date="2020-08" db="EMBL/GenBank/DDBJ databases">
        <title>Genomic Encyclopedia of Type Strains, Phase IV (KMG-IV): sequencing the most valuable type-strain genomes for metagenomic binning, comparative biology and taxonomic classification.</title>
        <authorList>
            <person name="Goeker M."/>
        </authorList>
    </citation>
    <scope>NUCLEOTIDE SEQUENCE [LARGE SCALE GENOMIC DNA]</scope>
    <source>
        <strain evidence="4 5">DSM 18233</strain>
    </source>
</reference>
<dbReference type="Pfam" id="PF00583">
    <property type="entry name" value="Acetyltransf_1"/>
    <property type="match status" value="1"/>
</dbReference>
<dbReference type="InterPro" id="IPR036388">
    <property type="entry name" value="WH-like_DNA-bd_sf"/>
</dbReference>
<evidence type="ECO:0000259" key="2">
    <source>
        <dbReference type="PROSITE" id="PS50995"/>
    </source>
</evidence>
<evidence type="ECO:0000313" key="4">
    <source>
        <dbReference type="EMBL" id="MBB5190124.1"/>
    </source>
</evidence>
<dbReference type="PANTHER" id="PTHR13947">
    <property type="entry name" value="GNAT FAMILY N-ACETYLTRANSFERASE"/>
    <property type="match status" value="1"/>
</dbReference>
<evidence type="ECO:0000259" key="3">
    <source>
        <dbReference type="PROSITE" id="PS51186"/>
    </source>
</evidence>
<gene>
    <name evidence="4" type="ORF">HNQ50_000834</name>
</gene>
<keyword evidence="4" id="KW-0238">DNA-binding</keyword>
<dbReference type="PROSITE" id="PS51186">
    <property type="entry name" value="GNAT"/>
    <property type="match status" value="1"/>
</dbReference>
<dbReference type="PROSITE" id="PS50995">
    <property type="entry name" value="HTH_MARR_2"/>
    <property type="match status" value="1"/>
</dbReference>
<evidence type="ECO:0000256" key="1">
    <source>
        <dbReference type="ARBA" id="ARBA00022679"/>
    </source>
</evidence>
<dbReference type="GO" id="GO:0008080">
    <property type="term" value="F:N-acetyltransferase activity"/>
    <property type="evidence" value="ECO:0007669"/>
    <property type="project" value="InterPro"/>
</dbReference>
<dbReference type="InterPro" id="IPR016181">
    <property type="entry name" value="Acyl_CoA_acyltransferase"/>
</dbReference>
<keyword evidence="5" id="KW-1185">Reference proteome</keyword>
<accession>A0A840RC33</accession>
<feature type="domain" description="HTH marR-type" evidence="2">
    <location>
        <begin position="4"/>
        <end position="139"/>
    </location>
</feature>
<dbReference type="Gene3D" id="1.10.10.10">
    <property type="entry name" value="Winged helix-like DNA-binding domain superfamily/Winged helix DNA-binding domain"/>
    <property type="match status" value="1"/>
</dbReference>
<dbReference type="AlphaFoldDB" id="A0A840RC33"/>
<dbReference type="PANTHER" id="PTHR13947:SF37">
    <property type="entry name" value="LD18367P"/>
    <property type="match status" value="1"/>
</dbReference>
<protein>
    <submittedName>
        <fullName evidence="4">DNA-binding MarR family transcriptional regulator/GNAT superfamily N-acetyltransferase</fullName>
    </submittedName>
</protein>
<dbReference type="InterPro" id="IPR000182">
    <property type="entry name" value="GNAT_dom"/>
</dbReference>
<dbReference type="GO" id="GO:0003700">
    <property type="term" value="F:DNA-binding transcription factor activity"/>
    <property type="evidence" value="ECO:0007669"/>
    <property type="project" value="InterPro"/>
</dbReference>
<keyword evidence="1 4" id="KW-0808">Transferase</keyword>
<dbReference type="EMBL" id="JACHHN010000001">
    <property type="protein sequence ID" value="MBB5190124.1"/>
    <property type="molecule type" value="Genomic_DNA"/>
</dbReference>
<dbReference type="Pfam" id="PF12802">
    <property type="entry name" value="MarR_2"/>
    <property type="match status" value="1"/>
</dbReference>
<evidence type="ECO:0000313" key="5">
    <source>
        <dbReference type="Proteomes" id="UP000543030"/>
    </source>
</evidence>
<dbReference type="InterPro" id="IPR000835">
    <property type="entry name" value="HTH_MarR-typ"/>
</dbReference>
<dbReference type="InterPro" id="IPR050769">
    <property type="entry name" value="NAT_camello-type"/>
</dbReference>
<sequence>MNMTPSLVEDIRSASRTMVRELGFMKSTLAGTSYSPSAVHALLEIDLHGAMPAAQLVQMLGLEKSSVSRMVGKLIEAGEIEEAPVKDDGRFKQLALTPQGQRTVADIHAHGQQQVITAMSQLDPEQQLLVAQGLGAYANALKQRHAQPGDAAARSIDIHTGYRPGLIGRIAQMHADFYSRQWHFGQFFESKVAAGVAEFTGRLDQPANQIWAAVQNGQIVGSIAIDGQGLGNSEAHLRWFILDNGCRGTGVGRELLTQAIAFCDDHGFGATQLWTFKGLDAARRLYESVGFELTWEEEGTQWGRLVTEQQFTRCKPTV</sequence>
<comment type="caution">
    <text evidence="4">The sequence shown here is derived from an EMBL/GenBank/DDBJ whole genome shotgun (WGS) entry which is preliminary data.</text>
</comment>
<feature type="domain" description="N-acetyltransferase" evidence="3">
    <location>
        <begin position="156"/>
        <end position="312"/>
    </location>
</feature>
<dbReference type="SMART" id="SM00347">
    <property type="entry name" value="HTH_MARR"/>
    <property type="match status" value="1"/>
</dbReference>
<dbReference type="SUPFAM" id="SSF46785">
    <property type="entry name" value="Winged helix' DNA-binding domain"/>
    <property type="match status" value="1"/>
</dbReference>
<dbReference type="GO" id="GO:0003677">
    <property type="term" value="F:DNA binding"/>
    <property type="evidence" value="ECO:0007669"/>
    <property type="project" value="UniProtKB-KW"/>
</dbReference>
<proteinExistence type="predicted"/>
<name>A0A840RC33_9NEIS</name>
<dbReference type="RefSeq" id="WP_184097812.1">
    <property type="nucleotide sequence ID" value="NZ_JACHHN010000001.1"/>
</dbReference>
<dbReference type="Proteomes" id="UP000543030">
    <property type="component" value="Unassembled WGS sequence"/>
</dbReference>